<evidence type="ECO:0000256" key="2">
    <source>
        <dbReference type="SAM" id="MobiDB-lite"/>
    </source>
</evidence>
<feature type="region of interest" description="Disordered" evidence="2">
    <location>
        <begin position="147"/>
        <end position="189"/>
    </location>
</feature>
<gene>
    <name evidence="3" type="ORF">E8E13_006146</name>
</gene>
<evidence type="ECO:0000313" key="4">
    <source>
        <dbReference type="Proteomes" id="UP000801428"/>
    </source>
</evidence>
<dbReference type="AlphaFoldDB" id="A0A9P4W4J3"/>
<dbReference type="EMBL" id="SWKU01000019">
    <property type="protein sequence ID" value="KAF2998577.1"/>
    <property type="molecule type" value="Genomic_DNA"/>
</dbReference>
<evidence type="ECO:0000256" key="1">
    <source>
        <dbReference type="SAM" id="Coils"/>
    </source>
</evidence>
<keyword evidence="1" id="KW-0175">Coiled coil</keyword>
<keyword evidence="4" id="KW-1185">Reference proteome</keyword>
<proteinExistence type="predicted"/>
<sequence>MPLFRNLKHSYRLPKSLSLSVFARRSLDSVLHPSQASGAHAPGDSAVARPVTAQASVQLPSEGRFLGLLRRAHSSVTAFHELVNLAKARTVHILFDYNWLHRDVQDAVERLVKGKQKLSAIPLERHYNKLWQRKDWTAFAPAVAAGEVSHKRPRQASGSPSPLPPSKRIITDEEYAPPSPTEVATSPPTYPVDEENSWQFKAISAVVIRHLPAIITQVLPSHLPSLLPSLFALPTSPSISYDSQASQPMELTPLGAVLVPHILAHIKPQLQTLHTQSLARTEEQRAEAELEFEERIEDLELELKQIVQQGMQDLQHEADYALDKVRADGDEVIEDVVYEAEFTARAKGEEVVATVKKQLGVLEKRSLEDVVEWEVARQMQASKGHTCRCAIWRSRDSRKRGKGGYKGLGKRWRTSLLPL</sequence>
<protein>
    <submittedName>
        <fullName evidence="3">Uncharacterized protein</fullName>
    </submittedName>
</protein>
<dbReference type="Proteomes" id="UP000801428">
    <property type="component" value="Unassembled WGS sequence"/>
</dbReference>
<accession>A0A9P4W4J3</accession>
<name>A0A9P4W4J3_CURKU</name>
<dbReference type="OrthoDB" id="3737134at2759"/>
<feature type="coiled-coil region" evidence="1">
    <location>
        <begin position="278"/>
        <end position="309"/>
    </location>
</feature>
<organism evidence="3 4">
    <name type="scientific">Curvularia kusanoi</name>
    <name type="common">Cochliobolus kusanoi</name>
    <dbReference type="NCBI Taxonomy" id="90978"/>
    <lineage>
        <taxon>Eukaryota</taxon>
        <taxon>Fungi</taxon>
        <taxon>Dikarya</taxon>
        <taxon>Ascomycota</taxon>
        <taxon>Pezizomycotina</taxon>
        <taxon>Dothideomycetes</taxon>
        <taxon>Pleosporomycetidae</taxon>
        <taxon>Pleosporales</taxon>
        <taxon>Pleosporineae</taxon>
        <taxon>Pleosporaceae</taxon>
        <taxon>Curvularia</taxon>
    </lineage>
</organism>
<comment type="caution">
    <text evidence="3">The sequence shown here is derived from an EMBL/GenBank/DDBJ whole genome shotgun (WGS) entry which is preliminary data.</text>
</comment>
<evidence type="ECO:0000313" key="3">
    <source>
        <dbReference type="EMBL" id="KAF2998577.1"/>
    </source>
</evidence>
<reference evidence="3" key="1">
    <citation type="submission" date="2019-04" db="EMBL/GenBank/DDBJ databases">
        <title>Sequencing of skin fungus with MAO and IRED activity.</title>
        <authorList>
            <person name="Marsaioli A.J."/>
            <person name="Bonatto J.M.C."/>
            <person name="Reis Junior O."/>
        </authorList>
    </citation>
    <scope>NUCLEOTIDE SEQUENCE</scope>
    <source>
        <strain evidence="3">30M1</strain>
    </source>
</reference>